<reference evidence="6 7" key="1">
    <citation type="submission" date="2022-09" db="EMBL/GenBank/DDBJ databases">
        <authorList>
            <person name="Palmer J.M."/>
        </authorList>
    </citation>
    <scope>NUCLEOTIDE SEQUENCE [LARGE SCALE GENOMIC DNA]</scope>
    <source>
        <strain evidence="6 7">DSM 7382</strain>
    </source>
</reference>
<sequence length="791" mass="86179">MSGALSNGLPNGNHNIDGPDSPATPIDNSTTADIKIDVDAPPADSDLRSEPVSMNVDEVEQLRDASTVPQLDTPVDPASIPIAPPNGTPAPETGDLLAEVKTAEALGPVDDDVKMEDVQSPNATLNGVQHSSQEDAHPIATVGSAAIPAVSSNVTAVDSLAASSPYSSNVSPNDDDDKPPPAKRARKLSDAEKASIANTATPPPASPSPAPAPPNGTTSTSPPTHTGPPTLSIAQWRFCSSTVRTLRKLKDAGPFLNPVDHVALNIPHYPNIIKNPMDFSTIDRKLNSSNPTKPDSNSANPRYNHADEFIADVRQIFANCVTFNGPDHPITTMGKRVETVFDKQIKQMPVPEEVKPIPVKKPSPPPPPPKIQRKRTVMKASPPEPAPKPVPKQAPRPSLPSTTPVIRRSDEGAGRPKREIHPPPPKDLPYADAPKKTRKAKAPRNNVNAEQLKFCDKLLKEVHKKSNYHFAHPFYEPVDWVKLDIPLYPKIIKKPMDLMTMRKKLTNGNYASADDFHADFKLIIKNCYTFNPAATPVNEAGHALENFFDQKWQNLPPLHHDASDDSEESEDEDDEQTRIAELESQIEYMNRTLEGLKKDKTKIKKKEKKAKQEKPPVPSSSKPAPKPAKAAPPKPSTKKNNKRPIADDDVLSFEQKKDLSDTIARLDGAKLERVIQIIHEGVPEIRDSTEEIELEIDQLPASVLTKLYNFVIRPMRPPPPKRPRTGKGTGTGGLKRKSMDEDVEAEKIRVLEERMALFEGKGRAAPVEEAHGGGDSSDSSSSDDDSASDSE</sequence>
<dbReference type="Gene3D" id="1.20.920.10">
    <property type="entry name" value="Bromodomain-like"/>
    <property type="match status" value="2"/>
</dbReference>
<dbReference type="Proteomes" id="UP001385951">
    <property type="component" value="Unassembled WGS sequence"/>
</dbReference>
<evidence type="ECO:0000313" key="7">
    <source>
        <dbReference type="Proteomes" id="UP001385951"/>
    </source>
</evidence>
<dbReference type="GO" id="GO:0005634">
    <property type="term" value="C:nucleus"/>
    <property type="evidence" value="ECO:0007669"/>
    <property type="project" value="TreeGrafter"/>
</dbReference>
<feature type="region of interest" description="Disordered" evidence="3">
    <location>
        <begin position="163"/>
        <end position="233"/>
    </location>
</feature>
<dbReference type="InterPro" id="IPR001487">
    <property type="entry name" value="Bromodomain"/>
</dbReference>
<evidence type="ECO:0008006" key="8">
    <source>
        <dbReference type="Google" id="ProtNLM"/>
    </source>
</evidence>
<dbReference type="InterPro" id="IPR036427">
    <property type="entry name" value="Bromodomain-like_sf"/>
</dbReference>
<keyword evidence="1 2" id="KW-0103">Bromodomain</keyword>
<feature type="compositionally biased region" description="Basic residues" evidence="3">
    <location>
        <begin position="599"/>
        <end position="611"/>
    </location>
</feature>
<feature type="region of interest" description="Disordered" evidence="3">
    <location>
        <begin position="590"/>
        <end position="652"/>
    </location>
</feature>
<dbReference type="CDD" id="cd05500">
    <property type="entry name" value="Bromo_BDF1_2_I"/>
    <property type="match status" value="1"/>
</dbReference>
<dbReference type="EMBL" id="JASBNA010000002">
    <property type="protein sequence ID" value="KAK7694441.1"/>
    <property type="molecule type" value="Genomic_DNA"/>
</dbReference>
<proteinExistence type="predicted"/>
<feature type="compositionally biased region" description="Low complexity" evidence="3">
    <location>
        <begin position="163"/>
        <end position="172"/>
    </location>
</feature>
<evidence type="ECO:0000256" key="3">
    <source>
        <dbReference type="SAM" id="MobiDB-lite"/>
    </source>
</evidence>
<feature type="compositionally biased region" description="Pro residues" evidence="3">
    <location>
        <begin position="201"/>
        <end position="214"/>
    </location>
</feature>
<feature type="compositionally biased region" description="Basic and acidic residues" evidence="3">
    <location>
        <begin position="407"/>
        <end position="421"/>
    </location>
</feature>
<feature type="compositionally biased region" description="Acidic residues" evidence="3">
    <location>
        <begin position="564"/>
        <end position="575"/>
    </location>
</feature>
<feature type="region of interest" description="Disordered" evidence="3">
    <location>
        <begin position="555"/>
        <end position="577"/>
    </location>
</feature>
<name>A0AAW0GXJ1_9APHY</name>
<evidence type="ECO:0000259" key="4">
    <source>
        <dbReference type="PROSITE" id="PS50014"/>
    </source>
</evidence>
<feature type="compositionally biased region" description="Acidic residues" evidence="3">
    <location>
        <begin position="781"/>
        <end position="791"/>
    </location>
</feature>
<dbReference type="GO" id="GO:0000785">
    <property type="term" value="C:chromatin"/>
    <property type="evidence" value="ECO:0007669"/>
    <property type="project" value="TreeGrafter"/>
</dbReference>
<feature type="region of interest" description="Disordered" evidence="3">
    <location>
        <begin position="714"/>
        <end position="741"/>
    </location>
</feature>
<feature type="compositionally biased region" description="Pro residues" evidence="3">
    <location>
        <begin position="382"/>
        <end position="398"/>
    </location>
</feature>
<feature type="compositionally biased region" description="Low complexity" evidence="3">
    <location>
        <begin position="215"/>
        <end position="230"/>
    </location>
</feature>
<dbReference type="PROSITE" id="PS51525">
    <property type="entry name" value="NET"/>
    <property type="match status" value="1"/>
</dbReference>
<dbReference type="GO" id="GO:0006355">
    <property type="term" value="P:regulation of DNA-templated transcription"/>
    <property type="evidence" value="ECO:0007669"/>
    <property type="project" value="TreeGrafter"/>
</dbReference>
<dbReference type="PROSITE" id="PS50014">
    <property type="entry name" value="BROMODOMAIN_2"/>
    <property type="match status" value="2"/>
</dbReference>
<feature type="domain" description="NET" evidence="5">
    <location>
        <begin position="641"/>
        <end position="722"/>
    </location>
</feature>
<accession>A0AAW0GXJ1</accession>
<dbReference type="InterPro" id="IPR027353">
    <property type="entry name" value="NET_dom"/>
</dbReference>
<dbReference type="Gene3D" id="1.20.1270.220">
    <property type="match status" value="1"/>
</dbReference>
<organism evidence="6 7">
    <name type="scientific">Cerrena zonata</name>
    <dbReference type="NCBI Taxonomy" id="2478898"/>
    <lineage>
        <taxon>Eukaryota</taxon>
        <taxon>Fungi</taxon>
        <taxon>Dikarya</taxon>
        <taxon>Basidiomycota</taxon>
        <taxon>Agaricomycotina</taxon>
        <taxon>Agaricomycetes</taxon>
        <taxon>Polyporales</taxon>
        <taxon>Cerrenaceae</taxon>
        <taxon>Cerrena</taxon>
    </lineage>
</organism>
<dbReference type="InterPro" id="IPR050935">
    <property type="entry name" value="Bromo_chromatin_reader"/>
</dbReference>
<evidence type="ECO:0000313" key="6">
    <source>
        <dbReference type="EMBL" id="KAK7694441.1"/>
    </source>
</evidence>
<dbReference type="PRINTS" id="PR00503">
    <property type="entry name" value="BROMODOMAIN"/>
</dbReference>
<evidence type="ECO:0000259" key="5">
    <source>
        <dbReference type="PROSITE" id="PS51525"/>
    </source>
</evidence>
<dbReference type="GO" id="GO:0006338">
    <property type="term" value="P:chromatin remodeling"/>
    <property type="evidence" value="ECO:0007669"/>
    <property type="project" value="TreeGrafter"/>
</dbReference>
<dbReference type="InterPro" id="IPR038336">
    <property type="entry name" value="NET_sf"/>
</dbReference>
<keyword evidence="7" id="KW-1185">Reference proteome</keyword>
<feature type="region of interest" description="Disordered" evidence="3">
    <location>
        <begin position="283"/>
        <end position="302"/>
    </location>
</feature>
<dbReference type="Pfam" id="PF00439">
    <property type="entry name" value="Bromodomain"/>
    <property type="match status" value="2"/>
</dbReference>
<gene>
    <name evidence="6" type="ORF">QCA50_001627</name>
</gene>
<dbReference type="AlphaFoldDB" id="A0AAW0GXJ1"/>
<dbReference type="PANTHER" id="PTHR22880:SF225">
    <property type="entry name" value="BROMODOMAIN-CONTAINING PROTEIN BET-1-RELATED"/>
    <property type="match status" value="1"/>
</dbReference>
<feature type="compositionally biased region" description="Pro residues" evidence="3">
    <location>
        <begin position="624"/>
        <end position="635"/>
    </location>
</feature>
<evidence type="ECO:0000256" key="2">
    <source>
        <dbReference type="PROSITE-ProRule" id="PRU00035"/>
    </source>
</evidence>
<feature type="region of interest" description="Disordered" evidence="3">
    <location>
        <begin position="759"/>
        <end position="791"/>
    </location>
</feature>
<dbReference type="Pfam" id="PF17035">
    <property type="entry name" value="BET"/>
    <property type="match status" value="1"/>
</dbReference>
<feature type="region of interest" description="Disordered" evidence="3">
    <location>
        <begin position="348"/>
        <end position="444"/>
    </location>
</feature>
<feature type="domain" description="Bromo" evidence="4">
    <location>
        <begin position="466"/>
        <end position="538"/>
    </location>
</feature>
<feature type="compositionally biased region" description="Basic and acidic residues" evidence="3">
    <location>
        <begin position="759"/>
        <end position="772"/>
    </location>
</feature>
<feature type="compositionally biased region" description="Polar residues" evidence="3">
    <location>
        <begin position="287"/>
        <end position="301"/>
    </location>
</feature>
<feature type="region of interest" description="Disordered" evidence="3">
    <location>
        <begin position="1"/>
        <end position="94"/>
    </location>
</feature>
<evidence type="ECO:0000256" key="1">
    <source>
        <dbReference type="ARBA" id="ARBA00023117"/>
    </source>
</evidence>
<comment type="caution">
    <text evidence="6">The sequence shown here is derived from an EMBL/GenBank/DDBJ whole genome shotgun (WGS) entry which is preliminary data.</text>
</comment>
<feature type="compositionally biased region" description="Pro residues" evidence="3">
    <location>
        <begin position="359"/>
        <end position="370"/>
    </location>
</feature>
<dbReference type="SUPFAM" id="SSF47370">
    <property type="entry name" value="Bromodomain"/>
    <property type="match status" value="2"/>
</dbReference>
<dbReference type="PANTHER" id="PTHR22880">
    <property type="entry name" value="FALZ-RELATED BROMODOMAIN-CONTAINING PROTEINS"/>
    <property type="match status" value="1"/>
</dbReference>
<dbReference type="SMART" id="SM00297">
    <property type="entry name" value="BROMO"/>
    <property type="match status" value="2"/>
</dbReference>
<feature type="domain" description="Bromo" evidence="4">
    <location>
        <begin position="247"/>
        <end position="331"/>
    </location>
</feature>
<protein>
    <recommendedName>
        <fullName evidence="8">Bromodomain-containing protein</fullName>
    </recommendedName>
</protein>
<feature type="compositionally biased region" description="Polar residues" evidence="3">
    <location>
        <begin position="1"/>
        <end position="14"/>
    </location>
</feature>